<dbReference type="InterPro" id="IPR050789">
    <property type="entry name" value="Diverse_Enzym_Activities"/>
</dbReference>
<dbReference type="InterPro" id="IPR001466">
    <property type="entry name" value="Beta-lactam-related"/>
</dbReference>
<protein>
    <submittedName>
        <fullName evidence="3">Serine hydrolase</fullName>
    </submittedName>
</protein>
<dbReference type="PANTHER" id="PTHR43283">
    <property type="entry name" value="BETA-LACTAMASE-RELATED"/>
    <property type="match status" value="1"/>
</dbReference>
<organism evidence="3 4">
    <name type="scientific">Marnyiella aurantia</name>
    <dbReference type="NCBI Taxonomy" id="2758037"/>
    <lineage>
        <taxon>Bacteria</taxon>
        <taxon>Pseudomonadati</taxon>
        <taxon>Bacteroidota</taxon>
        <taxon>Flavobacteriia</taxon>
        <taxon>Flavobacteriales</taxon>
        <taxon>Weeksellaceae</taxon>
        <taxon>Marnyiella</taxon>
    </lineage>
</organism>
<reference evidence="3 4" key="1">
    <citation type="submission" date="2020-07" db="EMBL/GenBank/DDBJ databases">
        <title>Chryseobacterium sp.cx-624.</title>
        <authorList>
            <person name="Yang C."/>
        </authorList>
    </citation>
    <scope>NUCLEOTIDE SEQUENCE [LARGE SCALE GENOMIC DNA]</scope>
    <source>
        <strain evidence="3">Cx-624</strain>
        <strain evidence="4">cx-624</strain>
    </source>
</reference>
<evidence type="ECO:0000313" key="5">
    <source>
        <dbReference type="Proteomes" id="UP000539710"/>
    </source>
</evidence>
<dbReference type="PANTHER" id="PTHR43283:SF7">
    <property type="entry name" value="BETA-LACTAMASE-RELATED DOMAIN-CONTAINING PROTEIN"/>
    <property type="match status" value="1"/>
</dbReference>
<dbReference type="SUPFAM" id="SSF56601">
    <property type="entry name" value="beta-lactamase/transpeptidase-like"/>
    <property type="match status" value="1"/>
</dbReference>
<dbReference type="Proteomes" id="UP000515349">
    <property type="component" value="Chromosome"/>
</dbReference>
<feature type="domain" description="Beta-lactamase-related" evidence="1">
    <location>
        <begin position="86"/>
        <end position="366"/>
    </location>
</feature>
<dbReference type="EMBL" id="JACEUX010000002">
    <property type="protein sequence ID" value="MBA5246983.1"/>
    <property type="molecule type" value="Genomic_DNA"/>
</dbReference>
<sequence length="379" mass="42509">MLKKILTGAAAVAAGTIAAVYLFDYGYLFKGIAKTYFRGEKSATIDDLKLFPSNTVATGTPVEWIKDEEYNKKSLPDAVLKSLEESKTVSFLVVKDGKLLHEQYWKGYDENTRSNSFSMAKTVAVMLTGKALEEGKIESLDSKFTEFYDNYTDTEFGRDLTLRHLAAMESGLNWNEDYKNPLAPNARAYYGNSLEQAIHAQGFKEAPGQRFEYQSGSTQLLGFALRKSVNTSVADYLSEKIWKPLGMEQPAEWTTDNSGMEKTFCCIHAVPRDFAKLGLMMLNKGKANGLQILNEDFVEEMITPTPASAGIYGLGVWINNDNPVKHYFLLGLQGQYVIVVPEHNMVIVRTGSYKDQPKNDRGRPDQVRFIVNEIVKLYS</sequence>
<evidence type="ECO:0000313" key="4">
    <source>
        <dbReference type="Proteomes" id="UP000515349"/>
    </source>
</evidence>
<dbReference type="AlphaFoldDB" id="A0A7D7LNU8"/>
<dbReference type="EMBL" id="CP059472">
    <property type="protein sequence ID" value="QMS99604.1"/>
    <property type="molecule type" value="Genomic_DNA"/>
</dbReference>
<keyword evidence="5" id="KW-1185">Reference proteome</keyword>
<dbReference type="InterPro" id="IPR012338">
    <property type="entry name" value="Beta-lactam/transpept-like"/>
</dbReference>
<reference evidence="5" key="2">
    <citation type="submission" date="2020-07" db="EMBL/GenBank/DDBJ databases">
        <title>Flavobacterium sp. xlx-214.</title>
        <authorList>
            <person name="Yang C."/>
        </authorList>
    </citation>
    <scope>NUCLEOTIDE SEQUENCE [LARGE SCALE GENOMIC DNA]</scope>
    <source>
        <strain evidence="5">CX-624</strain>
    </source>
</reference>
<dbReference type="GO" id="GO:0016787">
    <property type="term" value="F:hydrolase activity"/>
    <property type="evidence" value="ECO:0007669"/>
    <property type="project" value="UniProtKB-KW"/>
</dbReference>
<evidence type="ECO:0000259" key="1">
    <source>
        <dbReference type="Pfam" id="PF00144"/>
    </source>
</evidence>
<proteinExistence type="predicted"/>
<gene>
    <name evidence="3" type="ORF">H1R16_08080</name>
    <name evidence="2" type="ORF">H2507_07360</name>
</gene>
<dbReference type="KEGG" id="cbau:H1R16_08080"/>
<keyword evidence="3" id="KW-0378">Hydrolase</keyword>
<dbReference type="Proteomes" id="UP000539710">
    <property type="component" value="Unassembled WGS sequence"/>
</dbReference>
<evidence type="ECO:0000313" key="2">
    <source>
        <dbReference type="EMBL" id="MBA5246983.1"/>
    </source>
</evidence>
<evidence type="ECO:0000313" key="3">
    <source>
        <dbReference type="EMBL" id="QMS99604.1"/>
    </source>
</evidence>
<reference evidence="2" key="3">
    <citation type="submission" date="2020-07" db="EMBL/GenBank/DDBJ databases">
        <authorList>
            <person name="Yang C."/>
        </authorList>
    </citation>
    <scope>NUCLEOTIDE SEQUENCE</scope>
    <source>
        <strain evidence="2">Cx-624</strain>
    </source>
</reference>
<accession>A0A7D7LNU8</accession>
<name>A0A7D7LNU8_9FLAO</name>
<dbReference type="Pfam" id="PF00144">
    <property type="entry name" value="Beta-lactamase"/>
    <property type="match status" value="1"/>
</dbReference>
<dbReference type="Gene3D" id="3.40.710.10">
    <property type="entry name" value="DD-peptidase/beta-lactamase superfamily"/>
    <property type="match status" value="1"/>
</dbReference>